<dbReference type="InterPro" id="IPR029063">
    <property type="entry name" value="SAM-dependent_MTases_sf"/>
</dbReference>
<evidence type="ECO:0000259" key="6">
    <source>
        <dbReference type="PROSITE" id="PS50123"/>
    </source>
</evidence>
<keyword evidence="8" id="KW-1185">Reference proteome</keyword>
<dbReference type="Gene3D" id="3.40.50.150">
    <property type="entry name" value="Vaccinia Virus protein VP39"/>
    <property type="match status" value="1"/>
</dbReference>
<dbReference type="PROSITE" id="PS50123">
    <property type="entry name" value="CHER"/>
    <property type="match status" value="1"/>
</dbReference>
<dbReference type="PRINTS" id="PR00996">
    <property type="entry name" value="CHERMTFRASE"/>
</dbReference>
<dbReference type="STRING" id="142842.SAMN02745118_00745"/>
<dbReference type="Pfam" id="PF01739">
    <property type="entry name" value="CheR"/>
    <property type="match status" value="1"/>
</dbReference>
<feature type="domain" description="CheR-type methyltransferase" evidence="6">
    <location>
        <begin position="1"/>
        <end position="277"/>
    </location>
</feature>
<dbReference type="Proteomes" id="UP000190625">
    <property type="component" value="Unassembled WGS sequence"/>
</dbReference>
<evidence type="ECO:0000256" key="2">
    <source>
        <dbReference type="ARBA" id="ARBA00012534"/>
    </source>
</evidence>
<evidence type="ECO:0000256" key="4">
    <source>
        <dbReference type="ARBA" id="ARBA00022679"/>
    </source>
</evidence>
<dbReference type="GO" id="GO:0032259">
    <property type="term" value="P:methylation"/>
    <property type="evidence" value="ECO:0007669"/>
    <property type="project" value="UniProtKB-KW"/>
</dbReference>
<evidence type="ECO:0000256" key="1">
    <source>
        <dbReference type="ARBA" id="ARBA00001541"/>
    </source>
</evidence>
<dbReference type="PIRSF" id="PIRSF000410">
    <property type="entry name" value="CheR"/>
    <property type="match status" value="1"/>
</dbReference>
<dbReference type="AlphaFoldDB" id="A0A1T4KES4"/>
<keyword evidence="5" id="KW-0949">S-adenosyl-L-methionine</keyword>
<name>A0A1T4KES4_9FIRM</name>
<dbReference type="InterPro" id="IPR022642">
    <property type="entry name" value="CheR_C"/>
</dbReference>
<sequence length="277" mass="32880">MDFKVKISDKAFNQISELMQRTIGLNLSTKKKAMVHSRLSKRLRELNLDSFDEYYQLLNESESELVHLCNLLTTNVTKFFREKYHFQFLQDRVLPQIKADKCNKKIRIWSAGCSSGEEVYSLAIILREFFDDDWDIKILATDINTEVLRLAKKGIYHQRQIKPIPYKLLTKYFKLGEGKNKGLFKVKQHLNELVVFKRLNLNQSTEYPIKSELDFVFCRNVFIYFKKKTREQVLHRFYNYIKDNGYLFLGHSESINGSSGLAEKWKLIQQTTYQKMK</sequence>
<organism evidence="7 8">
    <name type="scientific">Selenihalanaerobacter shriftii</name>
    <dbReference type="NCBI Taxonomy" id="142842"/>
    <lineage>
        <taxon>Bacteria</taxon>
        <taxon>Bacillati</taxon>
        <taxon>Bacillota</taxon>
        <taxon>Clostridia</taxon>
        <taxon>Halanaerobiales</taxon>
        <taxon>Halobacteroidaceae</taxon>
        <taxon>Selenihalanaerobacter</taxon>
    </lineage>
</organism>
<dbReference type="Pfam" id="PF03705">
    <property type="entry name" value="CheR_N"/>
    <property type="match status" value="1"/>
</dbReference>
<keyword evidence="4 7" id="KW-0808">Transferase</keyword>
<dbReference type="InterPro" id="IPR000780">
    <property type="entry name" value="CheR_MeTrfase"/>
</dbReference>
<evidence type="ECO:0000313" key="8">
    <source>
        <dbReference type="Proteomes" id="UP000190625"/>
    </source>
</evidence>
<dbReference type="EMBL" id="FUWM01000006">
    <property type="protein sequence ID" value="SJZ40910.1"/>
    <property type="molecule type" value="Genomic_DNA"/>
</dbReference>
<dbReference type="SUPFAM" id="SSF47757">
    <property type="entry name" value="Chemotaxis receptor methyltransferase CheR, N-terminal domain"/>
    <property type="match status" value="1"/>
</dbReference>
<dbReference type="OrthoDB" id="9816309at2"/>
<dbReference type="InterPro" id="IPR026024">
    <property type="entry name" value="Chemotaxis_MeTrfase_CheR"/>
</dbReference>
<comment type="catalytic activity">
    <reaction evidence="1">
        <text>L-glutamyl-[protein] + S-adenosyl-L-methionine = [protein]-L-glutamate 5-O-methyl ester + S-adenosyl-L-homocysteine</text>
        <dbReference type="Rhea" id="RHEA:24452"/>
        <dbReference type="Rhea" id="RHEA-COMP:10208"/>
        <dbReference type="Rhea" id="RHEA-COMP:10311"/>
        <dbReference type="ChEBI" id="CHEBI:29973"/>
        <dbReference type="ChEBI" id="CHEBI:57856"/>
        <dbReference type="ChEBI" id="CHEBI:59789"/>
        <dbReference type="ChEBI" id="CHEBI:82795"/>
        <dbReference type="EC" id="2.1.1.80"/>
    </reaction>
</comment>
<dbReference type="PANTHER" id="PTHR24422">
    <property type="entry name" value="CHEMOTAXIS PROTEIN METHYLTRANSFERASE"/>
    <property type="match status" value="1"/>
</dbReference>
<evidence type="ECO:0000256" key="5">
    <source>
        <dbReference type="ARBA" id="ARBA00022691"/>
    </source>
</evidence>
<dbReference type="GO" id="GO:0008983">
    <property type="term" value="F:protein-glutamate O-methyltransferase activity"/>
    <property type="evidence" value="ECO:0007669"/>
    <property type="project" value="UniProtKB-EC"/>
</dbReference>
<dbReference type="SMART" id="SM00138">
    <property type="entry name" value="MeTrc"/>
    <property type="match status" value="1"/>
</dbReference>
<dbReference type="SUPFAM" id="SSF53335">
    <property type="entry name" value="S-adenosyl-L-methionine-dependent methyltransferases"/>
    <property type="match status" value="1"/>
</dbReference>
<accession>A0A1T4KES4</accession>
<reference evidence="8" key="1">
    <citation type="submission" date="2017-02" db="EMBL/GenBank/DDBJ databases">
        <authorList>
            <person name="Varghese N."/>
            <person name="Submissions S."/>
        </authorList>
    </citation>
    <scope>NUCLEOTIDE SEQUENCE [LARGE SCALE GENOMIC DNA]</scope>
    <source>
        <strain evidence="8">ATCC BAA-73</strain>
    </source>
</reference>
<evidence type="ECO:0000313" key="7">
    <source>
        <dbReference type="EMBL" id="SJZ40910.1"/>
    </source>
</evidence>
<dbReference type="Gene3D" id="1.10.155.10">
    <property type="entry name" value="Chemotaxis receptor methyltransferase CheR, N-terminal domain"/>
    <property type="match status" value="1"/>
</dbReference>
<dbReference type="InterPro" id="IPR036804">
    <property type="entry name" value="CheR_N_sf"/>
</dbReference>
<keyword evidence="3 7" id="KW-0489">Methyltransferase</keyword>
<dbReference type="InterPro" id="IPR050903">
    <property type="entry name" value="Bact_Chemotaxis_MeTrfase"/>
</dbReference>
<evidence type="ECO:0000256" key="3">
    <source>
        <dbReference type="ARBA" id="ARBA00022603"/>
    </source>
</evidence>
<dbReference type="PANTHER" id="PTHR24422:SF19">
    <property type="entry name" value="CHEMOTAXIS PROTEIN METHYLTRANSFERASE"/>
    <property type="match status" value="1"/>
</dbReference>
<proteinExistence type="predicted"/>
<dbReference type="InterPro" id="IPR022641">
    <property type="entry name" value="CheR_N"/>
</dbReference>
<protein>
    <recommendedName>
        <fullName evidence="2">protein-glutamate O-methyltransferase</fullName>
        <ecNumber evidence="2">2.1.1.80</ecNumber>
    </recommendedName>
</protein>
<gene>
    <name evidence="7" type="ORF">SAMN02745118_00745</name>
</gene>
<dbReference type="EC" id="2.1.1.80" evidence="2"/>
<dbReference type="RefSeq" id="WP_078809245.1">
    <property type="nucleotide sequence ID" value="NZ_FUWM01000006.1"/>
</dbReference>